<feature type="compositionally biased region" description="Polar residues" evidence="2">
    <location>
        <begin position="1188"/>
        <end position="1203"/>
    </location>
</feature>
<feature type="region of interest" description="Disordered" evidence="2">
    <location>
        <begin position="1297"/>
        <end position="1321"/>
    </location>
</feature>
<protein>
    <submittedName>
        <fullName evidence="4">Uncharacterized protein</fullName>
    </submittedName>
</protein>
<proteinExistence type="predicted"/>
<feature type="region of interest" description="Disordered" evidence="2">
    <location>
        <begin position="489"/>
        <end position="523"/>
    </location>
</feature>
<feature type="compositionally biased region" description="Polar residues" evidence="2">
    <location>
        <begin position="492"/>
        <end position="501"/>
    </location>
</feature>
<feature type="compositionally biased region" description="Basic and acidic residues" evidence="2">
    <location>
        <begin position="1204"/>
        <end position="1215"/>
    </location>
</feature>
<organism evidence="4 5">
    <name type="scientific">Macrosiphum euphorbiae</name>
    <name type="common">potato aphid</name>
    <dbReference type="NCBI Taxonomy" id="13131"/>
    <lineage>
        <taxon>Eukaryota</taxon>
        <taxon>Metazoa</taxon>
        <taxon>Ecdysozoa</taxon>
        <taxon>Arthropoda</taxon>
        <taxon>Hexapoda</taxon>
        <taxon>Insecta</taxon>
        <taxon>Pterygota</taxon>
        <taxon>Neoptera</taxon>
        <taxon>Paraneoptera</taxon>
        <taxon>Hemiptera</taxon>
        <taxon>Sternorrhyncha</taxon>
        <taxon>Aphidomorpha</taxon>
        <taxon>Aphidoidea</taxon>
        <taxon>Aphididae</taxon>
        <taxon>Macrosiphini</taxon>
        <taxon>Macrosiphum</taxon>
    </lineage>
</organism>
<feature type="compositionally biased region" description="Low complexity" evidence="2">
    <location>
        <begin position="665"/>
        <end position="676"/>
    </location>
</feature>
<feature type="coiled-coil region" evidence="1">
    <location>
        <begin position="735"/>
        <end position="762"/>
    </location>
</feature>
<evidence type="ECO:0000256" key="1">
    <source>
        <dbReference type="SAM" id="Coils"/>
    </source>
</evidence>
<evidence type="ECO:0000313" key="5">
    <source>
        <dbReference type="Proteomes" id="UP001160148"/>
    </source>
</evidence>
<keyword evidence="3" id="KW-0732">Signal</keyword>
<evidence type="ECO:0000256" key="2">
    <source>
        <dbReference type="SAM" id="MobiDB-lite"/>
    </source>
</evidence>
<name>A0AAV0XKL6_9HEMI</name>
<dbReference type="Proteomes" id="UP001160148">
    <property type="component" value="Unassembled WGS sequence"/>
</dbReference>
<comment type="caution">
    <text evidence="4">The sequence shown here is derived from an EMBL/GenBank/DDBJ whole genome shotgun (WGS) entry which is preliminary data.</text>
</comment>
<sequence>MSQQFSVLGLFFAILILAENSTTVLNNVLQSKPMNTENNSSTIEMKTTFLNKKFIKFDRTKNLNVLNSTLLNNIVAVSSFPNSSQVNRIPRQVSNKNNNEDTEYKRHIKVILDLKPDNYEDMYDYYDSGKYNDNREKKINGLIDELNLHREIEQNSRPITRNLNESQERKRCTKIITQNLDSTNHQQSQKLLSTNIEDGIEPTLKCKDCELLKSNINLGEPKNDYDSNQQLEKIVDNDHFIKVLNQLIDKINKPKNVKSTLIKELPIQKSIEPSILESRFVENSNTNSSSSEEMIVKFEKIKGNRIINKLESSPENTFVNGNWVRNKIIENNVNDCKPIENDRRSGFNDKNESISKNDIKQLNLKDSKNQVIETDDNISNKLKDLSVVTEKENTYISTSPLPEVNEHVLFSRETISPFVVSSTSTDKTDSSMIDDNYKLKFTTKAYTDQFNKEDNISSYNENNKNQDKQFETSINNFPTMAAIFESKEELTSDLNETSKLQNPDGIAESNDNNPNSNYSTGDTIVEENQNNSLDDNMNCNCNKKIIKNILSSTVVTNITEIKTDMDTSPSSLKMNSHKRSNQLIKKNGEINKSKNNNNEDNLIKNKKDLNSDFLGKKQGIFKSTSKNNLKESNLNLLQGSVLNINGNHSRGTKNSKTNKNEESDSNNSSSSSIIPELKLKSQRKRNNDANINKVEEINNKRMSLIHKNLPQINTRQFVAKLKRIPQNDDTSVRNNNMENNDMDKITENINRENNNMDKITENNNIFTKSSAQKVNKIISRTQLKTIPEISSKKIETITKKSPGHLVEKIKLNIPANLKLHTTSNVGDYDNTNYKTRTKKIFASPRILSQVPIKNINKNSPQTTSRNLEKLTENDDDNTTQNIPRQLITGSLFNPNTRIGQNLKENNINKKIISRKDSISTNNLDPVQLQRQSSLLKSIENTKIQTKPKNKIVNNSTKMPTYSKNNNIMINQNVSKTITSKPAILIQNPKKISSSDPTKQMKNNENMSILKLNNAKTKPSLIPLFSDKIANTKYNLFEKPLTSSLKNKNILNDQPLTERIFKKKTDTKHNLKSKYDVDSNVLLKSYPPNKSQVEDLYDHEHAPYTKEYLEPILFREYSEKANISNKNTQFVNQSPISRQSSNRNQKDNNLDLQLSQPVPVTSSEKDENDDDTQKNNQVEVKVKKQKNQPHLNTLNDDPINSDTLNNDKYDVWNPKDESTNPNRFGVLSQVKIADGVFKIPLVSQTSVDNNGSEYVSEIFIPIEKPDGRHSAISLTKLLTGDFKLLNEPGVENLSVIQPTPEIDSSDSTLGLTRTSTDCESSDITDYSVNPNPTKILEAIKDHKKLSAPIHIIQIINNGQCPYKHNVTDTVKKSVHDNDESKFRKFRNEGRRLSSVRSQNSPNNNKQIDKKIGDAYNHFDSGILDRFLQVYSPHLV</sequence>
<evidence type="ECO:0000313" key="4">
    <source>
        <dbReference type="EMBL" id="CAI6367961.1"/>
    </source>
</evidence>
<feature type="compositionally biased region" description="Polar residues" evidence="2">
    <location>
        <begin position="1393"/>
        <end position="1404"/>
    </location>
</feature>
<feature type="region of interest" description="Disordered" evidence="2">
    <location>
        <begin position="1387"/>
        <end position="1406"/>
    </location>
</feature>
<dbReference type="EMBL" id="CARXXK010000005">
    <property type="protein sequence ID" value="CAI6367961.1"/>
    <property type="molecule type" value="Genomic_DNA"/>
</dbReference>
<feature type="region of interest" description="Disordered" evidence="2">
    <location>
        <begin position="643"/>
        <end position="687"/>
    </location>
</feature>
<feature type="region of interest" description="Disordered" evidence="2">
    <location>
        <begin position="566"/>
        <end position="604"/>
    </location>
</feature>
<feature type="compositionally biased region" description="Polar residues" evidence="2">
    <location>
        <begin position="1304"/>
        <end position="1321"/>
    </location>
</feature>
<keyword evidence="5" id="KW-1185">Reference proteome</keyword>
<feature type="compositionally biased region" description="Polar residues" evidence="2">
    <location>
        <begin position="1124"/>
        <end position="1142"/>
    </location>
</feature>
<feature type="region of interest" description="Disordered" evidence="2">
    <location>
        <begin position="1124"/>
        <end position="1215"/>
    </location>
</feature>
<feature type="compositionally biased region" description="Polar residues" evidence="2">
    <location>
        <begin position="1149"/>
        <end position="1161"/>
    </location>
</feature>
<evidence type="ECO:0000256" key="3">
    <source>
        <dbReference type="SAM" id="SignalP"/>
    </source>
</evidence>
<feature type="chain" id="PRO_5043695838" evidence="3">
    <location>
        <begin position="19"/>
        <end position="1434"/>
    </location>
</feature>
<reference evidence="4 5" key="1">
    <citation type="submission" date="2023-01" db="EMBL/GenBank/DDBJ databases">
        <authorList>
            <person name="Whitehead M."/>
        </authorList>
    </citation>
    <scope>NUCLEOTIDE SEQUENCE [LARGE SCALE GENOMIC DNA]</scope>
</reference>
<accession>A0AAV0XKL6</accession>
<gene>
    <name evidence="4" type="ORF">MEUPH1_LOCUS22370</name>
</gene>
<feature type="signal peptide" evidence="3">
    <location>
        <begin position="1"/>
        <end position="18"/>
    </location>
</feature>
<keyword evidence="1" id="KW-0175">Coiled coil</keyword>
<feature type="compositionally biased region" description="Polar residues" evidence="2">
    <location>
        <begin position="509"/>
        <end position="523"/>
    </location>
</feature>